<dbReference type="EMBL" id="LVLB01000014">
    <property type="protein sequence ID" value="KYN97210.1"/>
    <property type="molecule type" value="Genomic_DNA"/>
</dbReference>
<feature type="domain" description="Aminomethyltransferase C-terminal" evidence="3">
    <location>
        <begin position="768"/>
        <end position="809"/>
    </location>
</feature>
<dbReference type="SUPFAM" id="SSF103025">
    <property type="entry name" value="Folate-binding domain"/>
    <property type="match status" value="1"/>
</dbReference>
<dbReference type="AlphaFoldDB" id="A0A151LE53"/>
<dbReference type="KEGG" id="pgab:PGSY75_1344000"/>
<dbReference type="InterPro" id="IPR006222">
    <property type="entry name" value="GCVT_N"/>
</dbReference>
<dbReference type="VEuPathDB" id="PlasmoDB:PGSY75_1344000"/>
<evidence type="ECO:0000313" key="5">
    <source>
        <dbReference type="Proteomes" id="UP000076004"/>
    </source>
</evidence>
<dbReference type="Proteomes" id="UP000076004">
    <property type="component" value="Unassembled WGS sequence"/>
</dbReference>
<dbReference type="InterPro" id="IPR027266">
    <property type="entry name" value="TrmE/GcvT-like"/>
</dbReference>
<dbReference type="InterPro" id="IPR028896">
    <property type="entry name" value="GcvT/YgfZ/DmdA"/>
</dbReference>
<dbReference type="SUPFAM" id="SSF101790">
    <property type="entry name" value="Aminomethyltransferase beta-barrel domain"/>
    <property type="match status" value="1"/>
</dbReference>
<dbReference type="GeneID" id="29778061"/>
<dbReference type="InterPro" id="IPR029043">
    <property type="entry name" value="GcvT/YgfZ_C"/>
</dbReference>
<feature type="domain" description="GCVT N-terminal" evidence="2">
    <location>
        <begin position="642"/>
        <end position="724"/>
    </location>
</feature>
<gene>
    <name evidence="4" type="ORF">PGSY75_1344000</name>
</gene>
<dbReference type="PANTHER" id="PTHR43757:SF2">
    <property type="entry name" value="AMINOMETHYLTRANSFERASE, MITOCHONDRIAL"/>
    <property type="match status" value="1"/>
</dbReference>
<sequence>MQKYISHFVNEFCHYKIKDSRSLFHQFYFPSFFDDLFIQKSKRRFGTYGAVTRKRQELREKFYEEKYKHNPNHVPKYSKVKKGSRGGWIKNPLKEVTKNSGNNFKYEEKIKEEISSEEEECIKKMIQMRKEVSNKRIVDEDYNELINNDYKNINISNNISNFNLFSICDNFIDKKKEIIHKIENPQHFVDKHIKNLVDTYSNINELHENYNANNKYPKTPDYLKDIYNKKNKKKKEKNQTNGNGKENENNLIDHKMEHNCIMNKNAKENEDYLNCYNEESSNGYVDNTLSNSNNNMHVDKPLFNSFIESEKLNKQHVIPLPLDEESNNDENNFIEKFECDSNNDNIKNVHMNEHDWKKLYIEDLLNYTDENDIDIGCLDIFTTLSTIDRNRKLGSYFSKNNASFILYNNCIIPSKYKEGTLNEYLHTRNKCSLFDKSYQLILKLSGNDCFYICNQFISSDIYDINNYDAFYTCIIDNKAYILDTCYVLKTEKDITLITSGYYKKGLYEFLSDYILFCKDSGMDVHIQVDINKRILSLQGPLSNMIFNDILEYYDWNNKDRSIRYLNNVIINKHNNNNNNNNNKNDIEKICTDVNTLYFKNEDNNPIKSSYFQIPYMSFKKFNVIKNGVILNDNKQNINKSLDIYEVICIRIGDTGEDGYEFIVDNNISSLFVDMFLNHKNVKLAGAYALDILRMESGFPLYGTDIIKNTSPIRASLAWTLKYKKIKEKSIFGFQNLLKEYSMKPKFLRVGILSNQLIFKTCKILSYPYKKPIGYITSCTWSPIYKKRIAQGYIRRDFAKNNEQVLISIPTDIPQDFSKKKKYKILRSRSAHKFTLAQVCALPFVEHKYQKI</sequence>
<dbReference type="RefSeq" id="XP_018640215.1">
    <property type="nucleotide sequence ID" value="XM_018787473.1"/>
</dbReference>
<keyword evidence="4" id="KW-0489">Methyltransferase</keyword>
<comment type="similarity">
    <text evidence="1">Belongs to the GcvT family.</text>
</comment>
<protein>
    <submittedName>
        <fullName evidence="4">Putative aminomethyltransferase</fullName>
    </submittedName>
</protein>
<dbReference type="VEuPathDB" id="PlasmoDB:PGABG01_1342000"/>
<evidence type="ECO:0000313" key="4">
    <source>
        <dbReference type="EMBL" id="KYN97210.1"/>
    </source>
</evidence>
<feature type="domain" description="GCVT N-terminal" evidence="2">
    <location>
        <begin position="398"/>
        <end position="559"/>
    </location>
</feature>
<evidence type="ECO:0000259" key="3">
    <source>
        <dbReference type="Pfam" id="PF08669"/>
    </source>
</evidence>
<dbReference type="Gene3D" id="3.30.1360.120">
    <property type="entry name" value="Probable tRNA modification gtpase trme, domain 1"/>
    <property type="match status" value="1"/>
</dbReference>
<name>A0A151LE53_9APIC</name>
<keyword evidence="4" id="KW-0808">Transferase</keyword>
<dbReference type="GO" id="GO:0032259">
    <property type="term" value="P:methylation"/>
    <property type="evidence" value="ECO:0007669"/>
    <property type="project" value="UniProtKB-KW"/>
</dbReference>
<dbReference type="PANTHER" id="PTHR43757">
    <property type="entry name" value="AMINOMETHYLTRANSFERASE"/>
    <property type="match status" value="1"/>
</dbReference>
<reference evidence="4 5" key="1">
    <citation type="journal article" date="2016" name="Nat. Commun.">
        <title>Genomes of cryptic chimpanzee Plasmodium species reveal key evolutionary events leading to human malaria.</title>
        <authorList>
            <person name="Sundararaman S.A."/>
            <person name="Plenderleith L.J."/>
            <person name="Liu W."/>
            <person name="Loy D.E."/>
            <person name="Learn G.H."/>
            <person name="Li Y."/>
            <person name="Shaw K.S."/>
            <person name="Ayouba A."/>
            <person name="Peeters M."/>
            <person name="Speede S."/>
            <person name="Shaw G.M."/>
            <person name="Bushman F.D."/>
            <person name="Brisson D."/>
            <person name="Rayner J.C."/>
            <person name="Sharp P.M."/>
            <person name="Hahn B.H."/>
        </authorList>
    </citation>
    <scope>NUCLEOTIDE SEQUENCE [LARGE SCALE GENOMIC DNA]</scope>
    <source>
        <strain evidence="4 5">SY75</strain>
    </source>
</reference>
<proteinExistence type="inferred from homology"/>
<accession>A0A151LE53</accession>
<dbReference type="Pfam" id="PF01571">
    <property type="entry name" value="GCV_T"/>
    <property type="match status" value="2"/>
</dbReference>
<organism evidence="4 5">
    <name type="scientific">Plasmodium gaboni</name>
    <dbReference type="NCBI Taxonomy" id="647221"/>
    <lineage>
        <taxon>Eukaryota</taxon>
        <taxon>Sar</taxon>
        <taxon>Alveolata</taxon>
        <taxon>Apicomplexa</taxon>
        <taxon>Aconoidasida</taxon>
        <taxon>Haemosporida</taxon>
        <taxon>Plasmodiidae</taxon>
        <taxon>Plasmodium</taxon>
        <taxon>Plasmodium (Laverania)</taxon>
    </lineage>
</organism>
<comment type="caution">
    <text evidence="4">The sequence shown here is derived from an EMBL/GenBank/DDBJ whole genome shotgun (WGS) entry which is preliminary data.</text>
</comment>
<evidence type="ECO:0000256" key="1">
    <source>
        <dbReference type="ARBA" id="ARBA00008609"/>
    </source>
</evidence>
<evidence type="ECO:0000259" key="2">
    <source>
        <dbReference type="Pfam" id="PF01571"/>
    </source>
</evidence>
<dbReference type="GO" id="GO:0005739">
    <property type="term" value="C:mitochondrion"/>
    <property type="evidence" value="ECO:0007669"/>
    <property type="project" value="TreeGrafter"/>
</dbReference>
<dbReference type="InterPro" id="IPR013977">
    <property type="entry name" value="GcvT_C"/>
</dbReference>
<dbReference type="Pfam" id="PF08669">
    <property type="entry name" value="GCV_T_C"/>
    <property type="match status" value="1"/>
</dbReference>
<dbReference type="GO" id="GO:0008168">
    <property type="term" value="F:methyltransferase activity"/>
    <property type="evidence" value="ECO:0007669"/>
    <property type="project" value="UniProtKB-KW"/>
</dbReference>